<dbReference type="AlphaFoldDB" id="A0A5Q5BT93"/>
<dbReference type="KEGG" id="mmc:Mmcs_5613"/>
<evidence type="ECO:0000313" key="2">
    <source>
        <dbReference type="EMBL" id="ABG11713.1"/>
    </source>
</evidence>
<protein>
    <submittedName>
        <fullName evidence="2">Uncharacterized protein</fullName>
    </submittedName>
</protein>
<sequence precursor="true">MALIRRLATQRKIRRTSEAALADSALFQPAAAAAATTSDAAPSPERPTMDLPVPPRDMTSIAQPIPEPHVPMRAPAPLPSQPTSPAAESPAGGADVDHLASAEPRPEGPVDQQPWQMPQWQYATKRSRINQRRQRK</sequence>
<feature type="compositionally biased region" description="Basic residues" evidence="1">
    <location>
        <begin position="125"/>
        <end position="136"/>
    </location>
</feature>
<evidence type="ECO:0000256" key="1">
    <source>
        <dbReference type="SAM" id="MobiDB-lite"/>
    </source>
</evidence>
<reference evidence="2" key="1">
    <citation type="submission" date="2006-06" db="EMBL/GenBank/DDBJ databases">
        <title>Complete sequence of plasmid of Mycobacterium sp. MCS.</title>
        <authorList>
            <consortium name="US DOE Joint Genome Institute"/>
            <person name="Copeland A."/>
            <person name="Lucas S."/>
            <person name="Lapidus A."/>
            <person name="Barry K."/>
            <person name="Detter J.C."/>
            <person name="Glavina del Rio T."/>
            <person name="Hammon N."/>
            <person name="Israni S."/>
            <person name="Dalin E."/>
            <person name="Tice H."/>
            <person name="Pitluck S."/>
            <person name="Martinez M."/>
            <person name="Schmutz J."/>
            <person name="Larimer F."/>
            <person name="Land M."/>
            <person name="Hauser L."/>
            <person name="Kyrpides N."/>
            <person name="Kim E."/>
            <person name="Miller C.D."/>
            <person name="Hughes J.E."/>
            <person name="Anderson A.J."/>
            <person name="Sims R.C."/>
            <person name="Richardson P."/>
        </authorList>
    </citation>
    <scope>NUCLEOTIDE SEQUENCE [LARGE SCALE GENOMIC DNA]</scope>
    <source>
        <strain evidence="2">MCS</strain>
        <plasmid evidence="2">Plasmid1</plasmid>
    </source>
</reference>
<feature type="compositionally biased region" description="Pro residues" evidence="1">
    <location>
        <begin position="65"/>
        <end position="82"/>
    </location>
</feature>
<name>A0A5Q5BT93_MYCSS</name>
<organism evidence="2">
    <name type="scientific">Mycobacterium sp. (strain MCS)</name>
    <dbReference type="NCBI Taxonomy" id="164756"/>
    <lineage>
        <taxon>Bacteria</taxon>
        <taxon>Bacillati</taxon>
        <taxon>Actinomycetota</taxon>
        <taxon>Actinomycetes</taxon>
        <taxon>Mycobacteriales</taxon>
        <taxon>Mycobacteriaceae</taxon>
        <taxon>Mycobacterium</taxon>
    </lineage>
</organism>
<feature type="compositionally biased region" description="Low complexity" evidence="1">
    <location>
        <begin position="19"/>
        <end position="42"/>
    </location>
</feature>
<feature type="compositionally biased region" description="Polar residues" evidence="1">
    <location>
        <begin position="113"/>
        <end position="124"/>
    </location>
</feature>
<proteinExistence type="predicted"/>
<keyword evidence="2" id="KW-0614">Plasmid</keyword>
<feature type="region of interest" description="Disordered" evidence="1">
    <location>
        <begin position="1"/>
        <end position="136"/>
    </location>
</feature>
<gene>
    <name evidence="2" type="ordered locus">Mmcs_5613</name>
</gene>
<feature type="compositionally biased region" description="Basic and acidic residues" evidence="1">
    <location>
        <begin position="95"/>
        <end position="108"/>
    </location>
</feature>
<dbReference type="EMBL" id="CP000385">
    <property type="protein sequence ID" value="ABG11713.1"/>
    <property type="molecule type" value="Genomic_DNA"/>
</dbReference>
<accession>A0A5Q5BT93</accession>
<geneLocation type="plasmid" evidence="2">
    <name>Plasmid1</name>
</geneLocation>